<protein>
    <recommendedName>
        <fullName evidence="2">VWFA domain-containing protein</fullName>
    </recommendedName>
</protein>
<keyword evidence="4" id="KW-1185">Reference proteome</keyword>
<sequence>MAAALSVVWAAASTTFPTAPLPLAVSYSVDGLTVGVEQLWPLAALPVALALLAYLIFRGEAGTRSASPRSRRLLFASRLLVVTLLVVGAMGPYTVQTRETPGEPRVTLLTDESASMGAFPNATDDLVGGIESAGVPVTTATVGSGDESRLGDGIAANLRENGTVVVASDGQVTAGRSLAAAAEDARRLNATVSAVELSPERTERAVAVAGPSTASVGLPTEFVVSLSGVEADDSVPVTVEIDGEAVRTGQLAAGESLAVNHSFEAVGDHRVTARVDGEDVYQRNDVFYHDVRVVEKPRLLYVAQGEYPLRGYLGSLYNVTNASSVPGDLDEYAAVVVQDTPAGQLGNVSALQEHVIDGGGLVTVGGDNAYQQGNYGESPIAAMLPVRMGNATGGRTNIAMLVDISGSAEEGLSTQKGIALDVLDQLGDRNQVGVVAFGGEAYRIADRQPLEDAREAIGERVRRLQTTRGGTDIAVGLLGAADMLGDNPGTIILLSDGADDVERPAAVASQLGREGVRVITVGAGDRVDEGTLRRIARESGGSYFAANETSRLRLLFGGASRQFSGQNLTIVRQNTFITSGVTLAANPSQANDVSVKAGADYQVATGDGTPAIASWRFGLGRVVSLTAYGEDGGLDGLLDRPDSLVVTKSVNYAIGDPARSQTGVTDVSDARVGSRASLTYRGDERPTVDNVTFRQVAERTFRGEFTPREAGYHEVLDATYAANYPVEYARLGVDPDLERLVDVTGGREFGPDEGARIAELAREQSTRVRSVRDAWGWVALLGALVVFSTEVIVRRVQVYRGRTSLTSGLP</sequence>
<dbReference type="AlphaFoldDB" id="M0CK86"/>
<name>M0CK86_9EURY</name>
<comment type="caution">
    <text evidence="3">The sequence shown here is derived from an EMBL/GenBank/DDBJ whole genome shotgun (WGS) entry which is preliminary data.</text>
</comment>
<proteinExistence type="predicted"/>
<dbReference type="PROSITE" id="PS50234">
    <property type="entry name" value="VWFA"/>
    <property type="match status" value="1"/>
</dbReference>
<keyword evidence="1" id="KW-0812">Transmembrane</keyword>
<evidence type="ECO:0000256" key="1">
    <source>
        <dbReference type="SAM" id="Phobius"/>
    </source>
</evidence>
<evidence type="ECO:0000259" key="2">
    <source>
        <dbReference type="PROSITE" id="PS50234"/>
    </source>
</evidence>
<evidence type="ECO:0000313" key="4">
    <source>
        <dbReference type="Proteomes" id="UP000011626"/>
    </source>
</evidence>
<dbReference type="eggNOG" id="arCOG02907">
    <property type="taxonomic scope" value="Archaea"/>
</dbReference>
<dbReference type="PANTHER" id="PTHR37947:SF1">
    <property type="entry name" value="BLL2462 PROTEIN"/>
    <property type="match status" value="1"/>
</dbReference>
<feature type="transmembrane region" description="Helical" evidence="1">
    <location>
        <begin position="39"/>
        <end position="57"/>
    </location>
</feature>
<dbReference type="PATRIC" id="fig|797114.5.peg.3108"/>
<dbReference type="SUPFAM" id="SSF52317">
    <property type="entry name" value="Class I glutamine amidotransferase-like"/>
    <property type="match status" value="1"/>
</dbReference>
<dbReference type="OrthoDB" id="147382at2157"/>
<organism evidence="3 4">
    <name type="scientific">Halosimplex carlsbadense 2-9-1</name>
    <dbReference type="NCBI Taxonomy" id="797114"/>
    <lineage>
        <taxon>Archaea</taxon>
        <taxon>Methanobacteriati</taxon>
        <taxon>Methanobacteriota</taxon>
        <taxon>Stenosarchaea group</taxon>
        <taxon>Halobacteria</taxon>
        <taxon>Halobacteriales</taxon>
        <taxon>Haloarculaceae</taxon>
        <taxon>Halosimplex</taxon>
    </lineage>
</organism>
<dbReference type="PANTHER" id="PTHR37947">
    <property type="entry name" value="BLL2462 PROTEIN"/>
    <property type="match status" value="1"/>
</dbReference>
<feature type="domain" description="VWFA" evidence="2">
    <location>
        <begin position="397"/>
        <end position="559"/>
    </location>
</feature>
<dbReference type="InterPro" id="IPR036465">
    <property type="entry name" value="vWFA_dom_sf"/>
</dbReference>
<dbReference type="InterPro" id="IPR002035">
    <property type="entry name" value="VWF_A"/>
</dbReference>
<dbReference type="RefSeq" id="WP_006884730.1">
    <property type="nucleotide sequence ID" value="NZ_AOIU01000033.1"/>
</dbReference>
<evidence type="ECO:0000313" key="3">
    <source>
        <dbReference type="EMBL" id="ELZ23651.1"/>
    </source>
</evidence>
<dbReference type="EMBL" id="AOIU01000033">
    <property type="protein sequence ID" value="ELZ23651.1"/>
    <property type="molecule type" value="Genomic_DNA"/>
</dbReference>
<dbReference type="InterPro" id="IPR029062">
    <property type="entry name" value="Class_I_gatase-like"/>
</dbReference>
<dbReference type="STRING" id="797114.C475_15308"/>
<dbReference type="SMART" id="SM00327">
    <property type="entry name" value="VWA"/>
    <property type="match status" value="1"/>
</dbReference>
<keyword evidence="1" id="KW-1133">Transmembrane helix</keyword>
<feature type="transmembrane region" description="Helical" evidence="1">
    <location>
        <begin position="78"/>
        <end position="95"/>
    </location>
</feature>
<dbReference type="CDD" id="cd00198">
    <property type="entry name" value="vWFA"/>
    <property type="match status" value="1"/>
</dbReference>
<dbReference type="Gene3D" id="3.40.50.410">
    <property type="entry name" value="von Willebrand factor, type A domain"/>
    <property type="match status" value="1"/>
</dbReference>
<dbReference type="Pfam" id="PF00092">
    <property type="entry name" value="VWA"/>
    <property type="match status" value="1"/>
</dbReference>
<keyword evidence="1" id="KW-0472">Membrane</keyword>
<dbReference type="SUPFAM" id="SSF53300">
    <property type="entry name" value="vWA-like"/>
    <property type="match status" value="1"/>
</dbReference>
<gene>
    <name evidence="3" type="ORF">C475_15308</name>
</gene>
<accession>M0CK86</accession>
<reference evidence="3 4" key="1">
    <citation type="journal article" date="2014" name="PLoS Genet.">
        <title>Phylogenetically driven sequencing of extremely halophilic archaea reveals strategies for static and dynamic osmo-response.</title>
        <authorList>
            <person name="Becker E.A."/>
            <person name="Seitzer P.M."/>
            <person name="Tritt A."/>
            <person name="Larsen D."/>
            <person name="Krusor M."/>
            <person name="Yao A.I."/>
            <person name="Wu D."/>
            <person name="Madern D."/>
            <person name="Eisen J.A."/>
            <person name="Darling A.E."/>
            <person name="Facciotti M.T."/>
        </authorList>
    </citation>
    <scope>NUCLEOTIDE SEQUENCE [LARGE SCALE GENOMIC DNA]</scope>
    <source>
        <strain evidence="3 4">2-9-1</strain>
    </source>
</reference>
<feature type="transmembrane region" description="Helical" evidence="1">
    <location>
        <begin position="774"/>
        <end position="793"/>
    </location>
</feature>
<dbReference type="Proteomes" id="UP000011626">
    <property type="component" value="Unassembled WGS sequence"/>
</dbReference>
<dbReference type="Gene3D" id="3.40.50.880">
    <property type="match status" value="1"/>
</dbReference>